<dbReference type="InterPro" id="IPR049790">
    <property type="entry name" value="Rv3655c/TadE"/>
</dbReference>
<dbReference type="InterPro" id="IPR012495">
    <property type="entry name" value="TadE-like_dom"/>
</dbReference>
<dbReference type="NCBIfam" id="NF041390">
    <property type="entry name" value="TadE_Rv3655c"/>
    <property type="match status" value="1"/>
</dbReference>
<evidence type="ECO:0000256" key="1">
    <source>
        <dbReference type="SAM" id="Phobius"/>
    </source>
</evidence>
<comment type="caution">
    <text evidence="3">The sequence shown here is derived from an EMBL/GenBank/DDBJ whole genome shotgun (WGS) entry which is preliminary data.</text>
</comment>
<keyword evidence="1" id="KW-0472">Membrane</keyword>
<evidence type="ECO:0000313" key="3">
    <source>
        <dbReference type="EMBL" id="GAA0935265.1"/>
    </source>
</evidence>
<dbReference type="RefSeq" id="WP_343967611.1">
    <property type="nucleotide sequence ID" value="NZ_BAAAHK010000004.1"/>
</dbReference>
<name>A0ABP4ADU6_9ACTN</name>
<proteinExistence type="predicted"/>
<sequence>MRIRDENGSVTAEAAFVFPVLLAVLALGLWLVGTVITNVRCIDAARDTARAVARGESLESARELGRRAAPPGATVTITRQDVTIHVEVTATTSQPRGLLAALPHPTPKATAIIQTEPAEPDD</sequence>
<organism evidence="3 4">
    <name type="scientific">Kribbella koreensis</name>
    <dbReference type="NCBI Taxonomy" id="57909"/>
    <lineage>
        <taxon>Bacteria</taxon>
        <taxon>Bacillati</taxon>
        <taxon>Actinomycetota</taxon>
        <taxon>Actinomycetes</taxon>
        <taxon>Propionibacteriales</taxon>
        <taxon>Kribbellaceae</taxon>
        <taxon>Kribbella</taxon>
    </lineage>
</organism>
<dbReference type="Pfam" id="PF07811">
    <property type="entry name" value="TadE"/>
    <property type="match status" value="1"/>
</dbReference>
<dbReference type="EMBL" id="BAAAHK010000004">
    <property type="protein sequence ID" value="GAA0935265.1"/>
    <property type="molecule type" value="Genomic_DNA"/>
</dbReference>
<dbReference type="Proteomes" id="UP001500542">
    <property type="component" value="Unassembled WGS sequence"/>
</dbReference>
<protein>
    <recommendedName>
        <fullName evidence="2">TadE-like domain-containing protein</fullName>
    </recommendedName>
</protein>
<evidence type="ECO:0000259" key="2">
    <source>
        <dbReference type="Pfam" id="PF07811"/>
    </source>
</evidence>
<accession>A0ABP4ADU6</accession>
<keyword evidence="1" id="KW-0812">Transmembrane</keyword>
<gene>
    <name evidence="3" type="ORF">GCM10009554_21980</name>
</gene>
<keyword evidence="4" id="KW-1185">Reference proteome</keyword>
<evidence type="ECO:0000313" key="4">
    <source>
        <dbReference type="Proteomes" id="UP001500542"/>
    </source>
</evidence>
<feature type="domain" description="TadE-like" evidence="2">
    <location>
        <begin position="8"/>
        <end position="50"/>
    </location>
</feature>
<feature type="transmembrane region" description="Helical" evidence="1">
    <location>
        <begin position="12"/>
        <end position="32"/>
    </location>
</feature>
<keyword evidence="1" id="KW-1133">Transmembrane helix</keyword>
<reference evidence="4" key="1">
    <citation type="journal article" date="2019" name="Int. J. Syst. Evol. Microbiol.">
        <title>The Global Catalogue of Microorganisms (GCM) 10K type strain sequencing project: providing services to taxonomists for standard genome sequencing and annotation.</title>
        <authorList>
            <consortium name="The Broad Institute Genomics Platform"/>
            <consortium name="The Broad Institute Genome Sequencing Center for Infectious Disease"/>
            <person name="Wu L."/>
            <person name="Ma J."/>
        </authorList>
    </citation>
    <scope>NUCLEOTIDE SEQUENCE [LARGE SCALE GENOMIC DNA]</scope>
    <source>
        <strain evidence="4">JCM 10977</strain>
    </source>
</reference>